<dbReference type="Proteomes" id="UP000054359">
    <property type="component" value="Unassembled WGS sequence"/>
</dbReference>
<dbReference type="GO" id="GO:0007017">
    <property type="term" value="P:microtubule-based process"/>
    <property type="evidence" value="ECO:0007669"/>
    <property type="project" value="InterPro"/>
</dbReference>
<dbReference type="InterPro" id="IPR036525">
    <property type="entry name" value="Tubulin/FtsZ_GTPase_sf"/>
</dbReference>
<dbReference type="Gene3D" id="3.40.50.1440">
    <property type="entry name" value="Tubulin/FtsZ, GTPase domain"/>
    <property type="match status" value="1"/>
</dbReference>
<protein>
    <submittedName>
        <fullName evidence="2">Tubulin delta chain</fullName>
    </submittedName>
</protein>
<evidence type="ECO:0000313" key="3">
    <source>
        <dbReference type="Proteomes" id="UP000054359"/>
    </source>
</evidence>
<dbReference type="STRING" id="407821.A0A087US43"/>
<dbReference type="Pfam" id="PF00091">
    <property type="entry name" value="Tubulin"/>
    <property type="match status" value="1"/>
</dbReference>
<name>A0A087US43_STEMI</name>
<dbReference type="PRINTS" id="PR01224">
    <property type="entry name" value="DELTATUBULIN"/>
</dbReference>
<evidence type="ECO:0000313" key="2">
    <source>
        <dbReference type="EMBL" id="KFM80182.1"/>
    </source>
</evidence>
<dbReference type="InterPro" id="IPR002967">
    <property type="entry name" value="Delta_tubulin"/>
</dbReference>
<dbReference type="GO" id="GO:0005874">
    <property type="term" value="C:microtubule"/>
    <property type="evidence" value="ECO:0007669"/>
    <property type="project" value="InterPro"/>
</dbReference>
<dbReference type="InterPro" id="IPR003008">
    <property type="entry name" value="Tubulin_FtsZ_GTPase"/>
</dbReference>
<dbReference type="AlphaFoldDB" id="A0A087US43"/>
<keyword evidence="3" id="KW-1185">Reference proteome</keyword>
<organism evidence="2 3">
    <name type="scientific">Stegodyphus mimosarum</name>
    <name type="common">African social velvet spider</name>
    <dbReference type="NCBI Taxonomy" id="407821"/>
    <lineage>
        <taxon>Eukaryota</taxon>
        <taxon>Metazoa</taxon>
        <taxon>Ecdysozoa</taxon>
        <taxon>Arthropoda</taxon>
        <taxon>Chelicerata</taxon>
        <taxon>Arachnida</taxon>
        <taxon>Araneae</taxon>
        <taxon>Araneomorphae</taxon>
        <taxon>Entelegynae</taxon>
        <taxon>Eresoidea</taxon>
        <taxon>Eresidae</taxon>
        <taxon>Stegodyphus</taxon>
    </lineage>
</organism>
<feature type="non-terminal residue" evidence="2">
    <location>
        <position position="51"/>
    </location>
</feature>
<sequence length="51" mass="5785">TVWPFQKGEVSVQSYNAVLSLAALQKSADAVFMIENDWLLKLCRQKMGLKK</sequence>
<dbReference type="SUPFAM" id="SSF52490">
    <property type="entry name" value="Tubulin nucleotide-binding domain-like"/>
    <property type="match status" value="1"/>
</dbReference>
<dbReference type="GO" id="GO:0005525">
    <property type="term" value="F:GTP binding"/>
    <property type="evidence" value="ECO:0007669"/>
    <property type="project" value="InterPro"/>
</dbReference>
<gene>
    <name evidence="2" type="ORF">X975_26764</name>
</gene>
<proteinExistence type="predicted"/>
<dbReference type="GO" id="GO:0005200">
    <property type="term" value="F:structural constituent of cytoskeleton"/>
    <property type="evidence" value="ECO:0007669"/>
    <property type="project" value="InterPro"/>
</dbReference>
<feature type="domain" description="Tubulin/FtsZ GTPase" evidence="1">
    <location>
        <begin position="2"/>
        <end position="43"/>
    </location>
</feature>
<accession>A0A087US43</accession>
<feature type="non-terminal residue" evidence="2">
    <location>
        <position position="1"/>
    </location>
</feature>
<dbReference type="EMBL" id="KK121306">
    <property type="protein sequence ID" value="KFM80182.1"/>
    <property type="molecule type" value="Genomic_DNA"/>
</dbReference>
<evidence type="ECO:0000259" key="1">
    <source>
        <dbReference type="Pfam" id="PF00091"/>
    </source>
</evidence>
<reference evidence="2 3" key="1">
    <citation type="submission" date="2013-11" db="EMBL/GenBank/DDBJ databases">
        <title>Genome sequencing of Stegodyphus mimosarum.</title>
        <authorList>
            <person name="Bechsgaard J."/>
        </authorList>
    </citation>
    <scope>NUCLEOTIDE SEQUENCE [LARGE SCALE GENOMIC DNA]</scope>
</reference>
<dbReference type="OrthoDB" id="10250004at2759"/>